<gene>
    <name evidence="1" type="ORF">K5L01_10925</name>
</gene>
<dbReference type="RefSeq" id="WP_250064526.1">
    <property type="nucleotide sequence ID" value="NZ_JAIKTS010000003.1"/>
</dbReference>
<accession>A0ABT0SJR3</accession>
<comment type="caution">
    <text evidence="1">The sequence shown here is derived from an EMBL/GenBank/DDBJ whole genome shotgun (WGS) entry which is preliminary data.</text>
</comment>
<proteinExistence type="predicted"/>
<keyword evidence="2" id="KW-1185">Reference proteome</keyword>
<protein>
    <submittedName>
        <fullName evidence="1">Uncharacterized protein</fullName>
    </submittedName>
</protein>
<reference evidence="1 2" key="1">
    <citation type="submission" date="2021-08" db="EMBL/GenBank/DDBJ databases">
        <title>Novel members of of the genus Stenotrophomonas from differernt environment.</title>
        <authorList>
            <person name="Deng Y."/>
        </authorList>
    </citation>
    <scope>NUCLEOTIDE SEQUENCE [LARGE SCALE GENOMIC DNA]</scope>
    <source>
        <strain evidence="1 2">CPCC 101365</strain>
    </source>
</reference>
<evidence type="ECO:0000313" key="2">
    <source>
        <dbReference type="Proteomes" id="UP001431235"/>
    </source>
</evidence>
<dbReference type="EMBL" id="JAIKTS010000003">
    <property type="protein sequence ID" value="MCL7715159.1"/>
    <property type="molecule type" value="Genomic_DNA"/>
</dbReference>
<name>A0ABT0SJR3_9GAMM</name>
<organism evidence="1 2">
    <name type="scientific">Stenotrophomonas mori</name>
    <dbReference type="NCBI Taxonomy" id="2871096"/>
    <lineage>
        <taxon>Bacteria</taxon>
        <taxon>Pseudomonadati</taxon>
        <taxon>Pseudomonadota</taxon>
        <taxon>Gammaproteobacteria</taxon>
        <taxon>Lysobacterales</taxon>
        <taxon>Lysobacteraceae</taxon>
        <taxon>Stenotrophomonas</taxon>
    </lineage>
</organism>
<evidence type="ECO:0000313" key="1">
    <source>
        <dbReference type="EMBL" id="MCL7715159.1"/>
    </source>
</evidence>
<dbReference type="Proteomes" id="UP001431235">
    <property type="component" value="Unassembled WGS sequence"/>
</dbReference>
<sequence>MRPSLLLARLRDSRRVSLLLFAATLATLVIAAVWFVNARSSLANAYQRLGDRNQTLSDARVREQETRLRVDYADSARQLLEAAHAHGLAPDAWGERLINLRQGQMSREEALPLLATVQRAPERLFGAEAFELSVSHPDEGLFDPPESLDRKPAPLSLTLRGSLLFQTAGDASPHQEPLLP</sequence>